<gene>
    <name evidence="2" type="ORF">SSLN_LOCUS17804</name>
</gene>
<evidence type="ECO:0000313" key="3">
    <source>
        <dbReference type="Proteomes" id="UP000275846"/>
    </source>
</evidence>
<dbReference type="AlphaFoldDB" id="A0A183TMV6"/>
<reference evidence="2 3" key="2">
    <citation type="submission" date="2018-11" db="EMBL/GenBank/DDBJ databases">
        <authorList>
            <consortium name="Pathogen Informatics"/>
        </authorList>
    </citation>
    <scope>NUCLEOTIDE SEQUENCE [LARGE SCALE GENOMIC DNA]</scope>
    <source>
        <strain evidence="2 3">NST_G2</strain>
    </source>
</reference>
<accession>A0A183TMV6</accession>
<dbReference type="Proteomes" id="UP000275846">
    <property type="component" value="Unassembled WGS sequence"/>
</dbReference>
<evidence type="ECO:0000313" key="2">
    <source>
        <dbReference type="EMBL" id="VDM04190.1"/>
    </source>
</evidence>
<dbReference type="WBParaSite" id="SSLN_0001847901-mRNA-1">
    <property type="protein sequence ID" value="SSLN_0001847901-mRNA-1"/>
    <property type="gene ID" value="SSLN_0001847901"/>
</dbReference>
<protein>
    <submittedName>
        <fullName evidence="2 4">Uncharacterized protein</fullName>
    </submittedName>
</protein>
<dbReference type="EMBL" id="UYSU01043134">
    <property type="protein sequence ID" value="VDM04190.1"/>
    <property type="molecule type" value="Genomic_DNA"/>
</dbReference>
<keyword evidence="3" id="KW-1185">Reference proteome</keyword>
<feature type="compositionally biased region" description="Polar residues" evidence="1">
    <location>
        <begin position="63"/>
        <end position="77"/>
    </location>
</feature>
<organism evidence="4">
    <name type="scientific">Schistocephalus solidus</name>
    <name type="common">Tapeworm</name>
    <dbReference type="NCBI Taxonomy" id="70667"/>
    <lineage>
        <taxon>Eukaryota</taxon>
        <taxon>Metazoa</taxon>
        <taxon>Spiralia</taxon>
        <taxon>Lophotrochozoa</taxon>
        <taxon>Platyhelminthes</taxon>
        <taxon>Cestoda</taxon>
        <taxon>Eucestoda</taxon>
        <taxon>Diphyllobothriidea</taxon>
        <taxon>Diphyllobothriidae</taxon>
        <taxon>Schistocephalus</taxon>
    </lineage>
</organism>
<proteinExistence type="predicted"/>
<evidence type="ECO:0000256" key="1">
    <source>
        <dbReference type="SAM" id="MobiDB-lite"/>
    </source>
</evidence>
<evidence type="ECO:0000313" key="4">
    <source>
        <dbReference type="WBParaSite" id="SSLN_0001847901-mRNA-1"/>
    </source>
</evidence>
<reference evidence="4" key="1">
    <citation type="submission" date="2016-06" db="UniProtKB">
        <authorList>
            <consortium name="WormBaseParasite"/>
        </authorList>
    </citation>
    <scope>IDENTIFICATION</scope>
</reference>
<dbReference type="OrthoDB" id="10505062at2759"/>
<name>A0A183TMV6_SCHSO</name>
<sequence>MLQRTTQHQRHRRWDLLSMSPGNFAELCFGPFLGRPMSSSACADLISSSSTSSSQNGIFGASAANSLQHPHQHSVTSCADLKAKKARHR</sequence>
<feature type="region of interest" description="Disordered" evidence="1">
    <location>
        <begin position="46"/>
        <end position="89"/>
    </location>
</feature>